<keyword evidence="3" id="KW-1185">Reference proteome</keyword>
<dbReference type="PANTHER" id="PTHR43792:SF1">
    <property type="entry name" value="N-ACETYLTRANSFERASE DOMAIN-CONTAINING PROTEIN"/>
    <property type="match status" value="1"/>
</dbReference>
<dbReference type="EMBL" id="JBFXLQ010000002">
    <property type="protein sequence ID" value="KAL2871789.1"/>
    <property type="molecule type" value="Genomic_DNA"/>
</dbReference>
<evidence type="ECO:0000313" key="2">
    <source>
        <dbReference type="EMBL" id="KAL2871789.1"/>
    </source>
</evidence>
<dbReference type="InterPro" id="IPR000182">
    <property type="entry name" value="GNAT_dom"/>
</dbReference>
<sequence length="221" mass="24595">MTSMTTPTHANPEGPKQEPTFQTARLTFTPLAHTDAAALHELRSEQEVMKWTRQGHPDESVQDTQKWLDNFIANNPSSTPLKAVNFAVREVSHLELYQRNSKNGGVWERVPDRIVGTVGIWMGTSEVTGLERSEVGYSFVPAVWGRGYASEAVLGIAEWWFGLTAGEEEGNCQRLFAIVEKTNRGSVRVMEKCGFQSVAEAEKDGMNFEEFCLSKPKVGLS</sequence>
<proteinExistence type="predicted"/>
<comment type="caution">
    <text evidence="2">The sequence shown here is derived from an EMBL/GenBank/DDBJ whole genome shotgun (WGS) entry which is preliminary data.</text>
</comment>
<gene>
    <name evidence="2" type="ORF">BJX67DRAFT_87224</name>
</gene>
<dbReference type="PANTHER" id="PTHR43792">
    <property type="entry name" value="GNAT FAMILY, PUTATIVE (AFU_ORTHOLOGUE AFUA_3G00765)-RELATED-RELATED"/>
    <property type="match status" value="1"/>
</dbReference>
<name>A0ABR4M5B1_9EURO</name>
<dbReference type="Proteomes" id="UP001610432">
    <property type="component" value="Unassembled WGS sequence"/>
</dbReference>
<organism evidence="2 3">
    <name type="scientific">Aspergillus lucknowensis</name>
    <dbReference type="NCBI Taxonomy" id="176173"/>
    <lineage>
        <taxon>Eukaryota</taxon>
        <taxon>Fungi</taxon>
        <taxon>Dikarya</taxon>
        <taxon>Ascomycota</taxon>
        <taxon>Pezizomycotina</taxon>
        <taxon>Eurotiomycetes</taxon>
        <taxon>Eurotiomycetidae</taxon>
        <taxon>Eurotiales</taxon>
        <taxon>Aspergillaceae</taxon>
        <taxon>Aspergillus</taxon>
        <taxon>Aspergillus subgen. Nidulantes</taxon>
    </lineage>
</organism>
<dbReference type="PROSITE" id="PS51186">
    <property type="entry name" value="GNAT"/>
    <property type="match status" value="1"/>
</dbReference>
<protein>
    <submittedName>
        <fullName evidence="2">GNAT domain-containing protein</fullName>
    </submittedName>
</protein>
<dbReference type="RefSeq" id="XP_070890768.1">
    <property type="nucleotide sequence ID" value="XM_071035568.1"/>
</dbReference>
<feature type="domain" description="N-acetyltransferase" evidence="1">
    <location>
        <begin position="26"/>
        <end position="218"/>
    </location>
</feature>
<dbReference type="Pfam" id="PF13302">
    <property type="entry name" value="Acetyltransf_3"/>
    <property type="match status" value="1"/>
</dbReference>
<dbReference type="SUPFAM" id="SSF55729">
    <property type="entry name" value="Acyl-CoA N-acyltransferases (Nat)"/>
    <property type="match status" value="1"/>
</dbReference>
<accession>A0ABR4M5B1</accession>
<reference evidence="2 3" key="1">
    <citation type="submission" date="2024-07" db="EMBL/GenBank/DDBJ databases">
        <title>Section-level genome sequencing and comparative genomics of Aspergillus sections Usti and Cavernicolus.</title>
        <authorList>
            <consortium name="Lawrence Berkeley National Laboratory"/>
            <person name="Nybo J.L."/>
            <person name="Vesth T.C."/>
            <person name="Theobald S."/>
            <person name="Frisvad J.C."/>
            <person name="Larsen T.O."/>
            <person name="Kjaerboelling I."/>
            <person name="Rothschild-Mancinelli K."/>
            <person name="Lyhne E.K."/>
            <person name="Kogle M.E."/>
            <person name="Barry K."/>
            <person name="Clum A."/>
            <person name="Na H."/>
            <person name="Ledsgaard L."/>
            <person name="Lin J."/>
            <person name="Lipzen A."/>
            <person name="Kuo A."/>
            <person name="Riley R."/>
            <person name="Mondo S."/>
            <person name="Labutti K."/>
            <person name="Haridas S."/>
            <person name="Pangalinan J."/>
            <person name="Salamov A.A."/>
            <person name="Simmons B.A."/>
            <person name="Magnuson J.K."/>
            <person name="Chen J."/>
            <person name="Drula E."/>
            <person name="Henrissat B."/>
            <person name="Wiebenga A."/>
            <person name="Lubbers R.J."/>
            <person name="Gomes A.C."/>
            <person name="Macurrencykelacurrency M.R."/>
            <person name="Stajich J."/>
            <person name="Grigoriev I.V."/>
            <person name="Mortensen U.H."/>
            <person name="De Vries R.P."/>
            <person name="Baker S.E."/>
            <person name="Andersen M.R."/>
        </authorList>
    </citation>
    <scope>NUCLEOTIDE SEQUENCE [LARGE SCALE GENOMIC DNA]</scope>
    <source>
        <strain evidence="2 3">CBS 449.75</strain>
    </source>
</reference>
<evidence type="ECO:0000259" key="1">
    <source>
        <dbReference type="PROSITE" id="PS51186"/>
    </source>
</evidence>
<evidence type="ECO:0000313" key="3">
    <source>
        <dbReference type="Proteomes" id="UP001610432"/>
    </source>
</evidence>
<dbReference type="InterPro" id="IPR016181">
    <property type="entry name" value="Acyl_CoA_acyltransferase"/>
</dbReference>
<dbReference type="Gene3D" id="3.40.630.30">
    <property type="match status" value="1"/>
</dbReference>
<dbReference type="InterPro" id="IPR051531">
    <property type="entry name" value="N-acetyltransferase"/>
</dbReference>
<dbReference type="GeneID" id="98150640"/>